<gene>
    <name evidence="2" type="ORF">JKP88DRAFT_259405</name>
</gene>
<evidence type="ECO:0000313" key="3">
    <source>
        <dbReference type="Proteomes" id="UP000664859"/>
    </source>
</evidence>
<feature type="compositionally biased region" description="Basic and acidic residues" evidence="1">
    <location>
        <begin position="16"/>
        <end position="31"/>
    </location>
</feature>
<keyword evidence="3" id="KW-1185">Reference proteome</keyword>
<dbReference type="OrthoDB" id="10338040at2759"/>
<protein>
    <submittedName>
        <fullName evidence="2">Uncharacterized protein</fullName>
    </submittedName>
</protein>
<comment type="caution">
    <text evidence="2">The sequence shown here is derived from an EMBL/GenBank/DDBJ whole genome shotgun (WGS) entry which is preliminary data.</text>
</comment>
<organism evidence="2 3">
    <name type="scientific">Tribonema minus</name>
    <dbReference type="NCBI Taxonomy" id="303371"/>
    <lineage>
        <taxon>Eukaryota</taxon>
        <taxon>Sar</taxon>
        <taxon>Stramenopiles</taxon>
        <taxon>Ochrophyta</taxon>
        <taxon>PX clade</taxon>
        <taxon>Xanthophyceae</taxon>
        <taxon>Tribonematales</taxon>
        <taxon>Tribonemataceae</taxon>
        <taxon>Tribonema</taxon>
    </lineage>
</organism>
<dbReference type="AlphaFoldDB" id="A0A836CQX4"/>
<feature type="region of interest" description="Disordered" evidence="1">
    <location>
        <begin position="1"/>
        <end position="76"/>
    </location>
</feature>
<dbReference type="Proteomes" id="UP000664859">
    <property type="component" value="Unassembled WGS sequence"/>
</dbReference>
<dbReference type="EMBL" id="JAFCMP010000007">
    <property type="protein sequence ID" value="KAG5192356.1"/>
    <property type="molecule type" value="Genomic_DNA"/>
</dbReference>
<feature type="compositionally biased region" description="Acidic residues" evidence="1">
    <location>
        <begin position="64"/>
        <end position="73"/>
    </location>
</feature>
<name>A0A836CQX4_9STRA</name>
<evidence type="ECO:0000256" key="1">
    <source>
        <dbReference type="SAM" id="MobiDB-lite"/>
    </source>
</evidence>
<feature type="region of interest" description="Disordered" evidence="1">
    <location>
        <begin position="493"/>
        <end position="512"/>
    </location>
</feature>
<accession>A0A836CQX4</accession>
<evidence type="ECO:0000313" key="2">
    <source>
        <dbReference type="EMBL" id="KAG5192356.1"/>
    </source>
</evidence>
<feature type="compositionally biased region" description="Acidic residues" evidence="1">
    <location>
        <begin position="495"/>
        <end position="505"/>
    </location>
</feature>
<reference evidence="2" key="1">
    <citation type="submission" date="2021-02" db="EMBL/GenBank/DDBJ databases">
        <title>First Annotated Genome of the Yellow-green Alga Tribonema minus.</title>
        <authorList>
            <person name="Mahan K.M."/>
        </authorList>
    </citation>
    <scope>NUCLEOTIDE SEQUENCE</scope>
    <source>
        <strain evidence="2">UTEX B ZZ1240</strain>
    </source>
</reference>
<proteinExistence type="predicted"/>
<sequence>MGRKKGSLKKQLQNAKSEKQVLKEQAAKLEGRVAIPGGSSLAADTNTERDADSTVNGAATVAVEQEDDDEEESSVTVVELTDDAPDEEGMTTSMKVGEGLIQYARQNNLAVDLETMGVVNLPKGGEQKLAALFPQSTPELRAKYPLGPQPTVEEFVAALEALVPGDSTDVTALKEFLVANRHVGGNRGEAALTQLMLQAQSRRDRARALRMRHLLLAFMKAESAVTGPFRQAIKNAEARLAPNMGSQEVARYGGADAADAVATFLCLKALVAEWEKRYRELTGQEMSVTDVLRAEGLSENKLDAERTGRICGAVQGMSAAFAASERLFSRLTPEALFLERTLTVGTTSEVRRIALQEICPQAGLTPEEFRRRMRGLCAQLESLPRNSYAQLQLAVNEIYECIVEGTPDDYNIHTSNMGEGGALRFATYDLSAGAEPWRRNWHRMISSARDDDEDQDYSALFDSLSSGLGKLFAPPPPKGDDWLYLLDDEVKAEQEQDTADVDGEDGWQNSGNDIYDDFERRYGLVIPQEEVEEVNA</sequence>